<evidence type="ECO:0008006" key="4">
    <source>
        <dbReference type="Google" id="ProtNLM"/>
    </source>
</evidence>
<dbReference type="PANTHER" id="PTHR43459:SF1">
    <property type="entry name" value="EG:BACN32G11.4 PROTEIN"/>
    <property type="match status" value="1"/>
</dbReference>
<dbReference type="Gene3D" id="3.90.226.10">
    <property type="entry name" value="2-enoyl-CoA Hydratase, Chain A, domain 1"/>
    <property type="match status" value="1"/>
</dbReference>
<dbReference type="CDD" id="cd06558">
    <property type="entry name" value="crotonase-like"/>
    <property type="match status" value="1"/>
</dbReference>
<dbReference type="SUPFAM" id="SSF54427">
    <property type="entry name" value="NTF2-like"/>
    <property type="match status" value="1"/>
</dbReference>
<protein>
    <recommendedName>
        <fullName evidence="4">SnoaL-like domain-containing protein</fullName>
    </recommendedName>
</protein>
<organism evidence="2 3">
    <name type="scientific">Bradyrhizobium jicamae</name>
    <dbReference type="NCBI Taxonomy" id="280332"/>
    <lineage>
        <taxon>Bacteria</taxon>
        <taxon>Pseudomonadati</taxon>
        <taxon>Pseudomonadota</taxon>
        <taxon>Alphaproteobacteria</taxon>
        <taxon>Hyphomicrobiales</taxon>
        <taxon>Nitrobacteraceae</taxon>
        <taxon>Bradyrhizobium</taxon>
    </lineage>
</organism>
<dbReference type="InterPro" id="IPR014748">
    <property type="entry name" value="Enoyl-CoA_hydra_C"/>
</dbReference>
<sequence length="395" mass="42272">MESHTHANLARALYVALAAGDRAQLDALLHPEFFGRTAEGMPFGIGGEHDGPTAMRRNGWGAIARHFDALAEPEEFLDLKDGRLLVKGRYRGRGKQGGAVLDAAFAHLIAIDQGRIKSLEQYTDTARWHDAAGPLRTVLLDIRDHVATLRLNRPDKGNAIDADMADDLAEAATQIAERSDVRAVLIAGNGPNFTVGGDLGLFAGTARERLPNRLRRMIDSYHLAIDRLTSIDAPVIAAVRGGAGGGGLGLLYVADIVVAADDARFALGYGALGLTADGGNAWFLPRMVGMRRAQELFLLNRRLTAQEALAFGLVSRLAPDDEVETEAVGLAVKLAAGPTRAFGAVRRMLRQSFETGLSDQLAAEKDSIVAASSTQDAQEGIAAFVAKRRPQFHGR</sequence>
<gene>
    <name evidence="2" type="ORF">CQ12_06260</name>
</gene>
<proteinExistence type="inferred from homology"/>
<dbReference type="STRING" id="280332.CQ12_06260"/>
<evidence type="ECO:0000313" key="3">
    <source>
        <dbReference type="Proteomes" id="UP000050863"/>
    </source>
</evidence>
<keyword evidence="3" id="KW-1185">Reference proteome</keyword>
<dbReference type="InterPro" id="IPR001753">
    <property type="entry name" value="Enoyl-CoA_hydra/iso"/>
</dbReference>
<dbReference type="PANTHER" id="PTHR43459">
    <property type="entry name" value="ENOYL-COA HYDRATASE"/>
    <property type="match status" value="1"/>
</dbReference>
<dbReference type="Proteomes" id="UP000050863">
    <property type="component" value="Unassembled WGS sequence"/>
</dbReference>
<dbReference type="Gene3D" id="3.10.450.50">
    <property type="match status" value="1"/>
</dbReference>
<dbReference type="EMBL" id="LLXZ01000064">
    <property type="protein sequence ID" value="KRR10008.1"/>
    <property type="molecule type" value="Genomic_DNA"/>
</dbReference>
<dbReference type="GO" id="GO:0003824">
    <property type="term" value="F:catalytic activity"/>
    <property type="evidence" value="ECO:0007669"/>
    <property type="project" value="UniProtKB-ARBA"/>
</dbReference>
<dbReference type="RefSeq" id="WP_057835303.1">
    <property type="nucleotide sequence ID" value="NZ_LLXZ01000064.1"/>
</dbReference>
<comment type="caution">
    <text evidence="2">The sequence shown here is derived from an EMBL/GenBank/DDBJ whole genome shotgun (WGS) entry which is preliminary data.</text>
</comment>
<dbReference type="Pfam" id="PF00378">
    <property type="entry name" value="ECH_1"/>
    <property type="match status" value="1"/>
</dbReference>
<accession>A0A0R3LQ03</accession>
<evidence type="ECO:0000313" key="2">
    <source>
        <dbReference type="EMBL" id="KRR10008.1"/>
    </source>
</evidence>
<dbReference type="SUPFAM" id="SSF52096">
    <property type="entry name" value="ClpP/crotonase"/>
    <property type="match status" value="1"/>
</dbReference>
<name>A0A0R3LQ03_9BRAD</name>
<dbReference type="OrthoDB" id="9781757at2"/>
<dbReference type="InterPro" id="IPR032710">
    <property type="entry name" value="NTF2-like_dom_sf"/>
</dbReference>
<evidence type="ECO:0000256" key="1">
    <source>
        <dbReference type="ARBA" id="ARBA00005254"/>
    </source>
</evidence>
<reference evidence="2 3" key="1">
    <citation type="submission" date="2014-03" db="EMBL/GenBank/DDBJ databases">
        <title>Bradyrhizobium valentinum sp. nov., isolated from effective nodules of Lupinus mariae-josephae, a lupine endemic of basic-lime soils in Eastern Spain.</title>
        <authorList>
            <person name="Duran D."/>
            <person name="Rey L."/>
            <person name="Navarro A."/>
            <person name="Busquets A."/>
            <person name="Imperial J."/>
            <person name="Ruiz-Argueso T."/>
        </authorList>
    </citation>
    <scope>NUCLEOTIDE SEQUENCE [LARGE SCALE GENOMIC DNA]</scope>
    <source>
        <strain evidence="2 3">PAC68</strain>
    </source>
</reference>
<comment type="similarity">
    <text evidence="1">Belongs to the enoyl-CoA hydratase/isomerase family.</text>
</comment>
<dbReference type="AlphaFoldDB" id="A0A0R3LQ03"/>
<dbReference type="InterPro" id="IPR029045">
    <property type="entry name" value="ClpP/crotonase-like_dom_sf"/>
</dbReference>
<dbReference type="Gene3D" id="1.10.12.10">
    <property type="entry name" value="Lyase 2-enoyl-coa Hydratase, Chain A, domain 2"/>
    <property type="match status" value="1"/>
</dbReference>